<evidence type="ECO:0000259" key="2">
    <source>
        <dbReference type="Pfam" id="PF11716"/>
    </source>
</evidence>
<accession>A0A0K1JK69</accession>
<evidence type="ECO:0000313" key="4">
    <source>
        <dbReference type="Proteomes" id="UP000066480"/>
    </source>
</evidence>
<dbReference type="RefSeq" id="WP_052592927.1">
    <property type="nucleotide sequence ID" value="NZ_CP011112.1"/>
</dbReference>
<feature type="region of interest" description="Disordered" evidence="1">
    <location>
        <begin position="185"/>
        <end position="207"/>
    </location>
</feature>
<dbReference type="SUPFAM" id="SSF109854">
    <property type="entry name" value="DinB/YfiT-like putative metalloenzymes"/>
    <property type="match status" value="1"/>
</dbReference>
<evidence type="ECO:0000256" key="1">
    <source>
        <dbReference type="SAM" id="MobiDB-lite"/>
    </source>
</evidence>
<keyword evidence="4" id="KW-1185">Reference proteome</keyword>
<dbReference type="AlphaFoldDB" id="A0A0K1JK69"/>
<dbReference type="InterPro" id="IPR034660">
    <property type="entry name" value="DinB/YfiT-like"/>
</dbReference>
<gene>
    <name evidence="3" type="ORF">VV02_15730</name>
</gene>
<feature type="compositionally biased region" description="Basic and acidic residues" evidence="1">
    <location>
        <begin position="190"/>
        <end position="200"/>
    </location>
</feature>
<organism evidence="3 4">
    <name type="scientific">Luteipulveratus mongoliensis</name>
    <dbReference type="NCBI Taxonomy" id="571913"/>
    <lineage>
        <taxon>Bacteria</taxon>
        <taxon>Bacillati</taxon>
        <taxon>Actinomycetota</taxon>
        <taxon>Actinomycetes</taxon>
        <taxon>Micrococcales</taxon>
        <taxon>Dermacoccaceae</taxon>
        <taxon>Luteipulveratus</taxon>
    </lineage>
</organism>
<dbReference type="Pfam" id="PF11716">
    <property type="entry name" value="MDMPI_N"/>
    <property type="match status" value="1"/>
</dbReference>
<dbReference type="NCBIfam" id="TIGR03083">
    <property type="entry name" value="maleylpyruvate isomerase family mycothiol-dependent enzyme"/>
    <property type="match status" value="1"/>
</dbReference>
<sequence>MESDHRKQLLAGVLRTMQGVVDGMGPDDLGRVTPCAEYDVRRLVEHIVGWQQVFAASAAGLEPPLADGSPTYVASEDVSVDQRAASLALLESLESAGPTLTMPYRGETPTSVLVDELIAESVIHTWDLATSLGLEIAFEHEAVAVAHVGLTALLGESFAAEGFAQQSGPASGGDLVALLRRSGRSPVGESWHDHAGDEQIGRGSAPA</sequence>
<proteinExistence type="predicted"/>
<dbReference type="Gene3D" id="1.20.120.450">
    <property type="entry name" value="dinb family like domain"/>
    <property type="match status" value="1"/>
</dbReference>
<protein>
    <recommendedName>
        <fullName evidence="2">Mycothiol-dependent maleylpyruvate isomerase metal-binding domain-containing protein</fullName>
    </recommendedName>
</protein>
<dbReference type="STRING" id="571913.VV02_15730"/>
<name>A0A0K1JK69_9MICO</name>
<dbReference type="GO" id="GO:0046872">
    <property type="term" value="F:metal ion binding"/>
    <property type="evidence" value="ECO:0007669"/>
    <property type="project" value="InterPro"/>
</dbReference>
<reference evidence="3 4" key="1">
    <citation type="submission" date="2015-03" db="EMBL/GenBank/DDBJ databases">
        <title>Luteipulveratus halotolerans sp. nov., a novel actinobacterium (Dermacoccaceae) from Sarawak, Malaysia.</title>
        <authorList>
            <person name="Juboi H."/>
            <person name="Basik A."/>
            <person name="Shamsul S.S."/>
            <person name="Arnold P."/>
            <person name="Schmitt E.K."/>
            <person name="Sanglier J.-J."/>
            <person name="Yeo T."/>
        </authorList>
    </citation>
    <scope>NUCLEOTIDE SEQUENCE [LARGE SCALE GENOMIC DNA]</scope>
    <source>
        <strain evidence="3 4">MN07-A0370</strain>
    </source>
</reference>
<evidence type="ECO:0000313" key="3">
    <source>
        <dbReference type="EMBL" id="AKU16970.1"/>
    </source>
</evidence>
<feature type="domain" description="Mycothiol-dependent maleylpyruvate isomerase metal-binding" evidence="2">
    <location>
        <begin position="15"/>
        <end position="129"/>
    </location>
</feature>
<dbReference type="InterPro" id="IPR017517">
    <property type="entry name" value="Maleyloyr_isom"/>
</dbReference>
<dbReference type="Proteomes" id="UP000066480">
    <property type="component" value="Chromosome"/>
</dbReference>
<dbReference type="InterPro" id="IPR024344">
    <property type="entry name" value="MDMPI_metal-binding"/>
</dbReference>
<dbReference type="EMBL" id="CP011112">
    <property type="protein sequence ID" value="AKU16970.1"/>
    <property type="molecule type" value="Genomic_DNA"/>
</dbReference>
<dbReference type="KEGG" id="lmoi:VV02_15730"/>
<dbReference type="OrthoDB" id="5185819at2"/>